<sequence>MDPHWGLWQIPCWQARGIPMSIGEVFVQVLELLSSSHERIFSLGESLFVRLATLDLIFTGLFWASEGFPGISKLIKKLLYIGGALFFFRNYPVIFATLKDSAIYIGATLAGGEDLATGFILDPGAIMNMGYEISAPLYAYYLTLGITNIPELLLSLVLLAILYGVFLIMCICVVLVTVEFYIFVGIGSICVPFFVFPITRSFAVHMLEGMASFAIKLLTLAFVLGIIQTLYQSMSTKLQALIVIQGGMSGGVLLVLFFGGFSLFMIMRGPALVSGILSGQIAGAEATGARAMGALMMGAGAATMASSSLN</sequence>
<keyword evidence="2 4" id="KW-1133">Transmembrane helix</keyword>
<keyword evidence="1 4" id="KW-0812">Transmembrane</keyword>
<comment type="caution">
    <text evidence="5">The sequence shown here is derived from an EMBL/GenBank/DDBJ whole genome shotgun (WGS) entry which is preliminary data.</text>
</comment>
<dbReference type="InterPro" id="IPR007688">
    <property type="entry name" value="Conjugal_tfr_TrbL/VirB6"/>
</dbReference>
<evidence type="ECO:0000256" key="3">
    <source>
        <dbReference type="ARBA" id="ARBA00023136"/>
    </source>
</evidence>
<evidence type="ECO:0000256" key="1">
    <source>
        <dbReference type="ARBA" id="ARBA00022692"/>
    </source>
</evidence>
<evidence type="ECO:0008006" key="7">
    <source>
        <dbReference type="Google" id="ProtNLM"/>
    </source>
</evidence>
<feature type="transmembrane region" description="Helical" evidence="4">
    <location>
        <begin position="78"/>
        <end position="98"/>
    </location>
</feature>
<evidence type="ECO:0000256" key="4">
    <source>
        <dbReference type="SAM" id="Phobius"/>
    </source>
</evidence>
<dbReference type="Proteomes" id="UP000229740">
    <property type="component" value="Unassembled WGS sequence"/>
</dbReference>
<feature type="transmembrane region" description="Helical" evidence="4">
    <location>
        <begin position="182"/>
        <end position="199"/>
    </location>
</feature>
<feature type="transmembrane region" description="Helical" evidence="4">
    <location>
        <begin position="118"/>
        <end position="140"/>
    </location>
</feature>
<evidence type="ECO:0000313" key="5">
    <source>
        <dbReference type="EMBL" id="PID55545.1"/>
    </source>
</evidence>
<name>A0A2G6E0F4_9BACT</name>
<protein>
    <recommendedName>
        <fullName evidence="7">P-type conjugative transfer protein TrbL</fullName>
    </recommendedName>
</protein>
<feature type="transmembrane region" description="Helical" evidence="4">
    <location>
        <begin position="211"/>
        <end position="231"/>
    </location>
</feature>
<keyword evidence="3 4" id="KW-0472">Membrane</keyword>
<dbReference type="Pfam" id="PF04610">
    <property type="entry name" value="TrbL"/>
    <property type="match status" value="1"/>
</dbReference>
<feature type="transmembrane region" description="Helical" evidence="4">
    <location>
        <begin position="152"/>
        <end position="176"/>
    </location>
</feature>
<gene>
    <name evidence="5" type="ORF">CSB45_15475</name>
</gene>
<dbReference type="AlphaFoldDB" id="A0A2G6E0F4"/>
<evidence type="ECO:0000313" key="6">
    <source>
        <dbReference type="Proteomes" id="UP000229740"/>
    </source>
</evidence>
<proteinExistence type="predicted"/>
<evidence type="ECO:0000256" key="2">
    <source>
        <dbReference type="ARBA" id="ARBA00022989"/>
    </source>
</evidence>
<organism evidence="5 6">
    <name type="scientific">candidate division KSB3 bacterium</name>
    <dbReference type="NCBI Taxonomy" id="2044937"/>
    <lineage>
        <taxon>Bacteria</taxon>
        <taxon>candidate division KSB3</taxon>
    </lineage>
</organism>
<accession>A0A2G6E0F4</accession>
<dbReference type="GO" id="GO:0030255">
    <property type="term" value="P:protein secretion by the type IV secretion system"/>
    <property type="evidence" value="ECO:0007669"/>
    <property type="project" value="InterPro"/>
</dbReference>
<dbReference type="EMBL" id="PDPS01000072">
    <property type="protein sequence ID" value="PID55545.1"/>
    <property type="molecule type" value="Genomic_DNA"/>
</dbReference>
<feature type="transmembrane region" description="Helical" evidence="4">
    <location>
        <begin position="47"/>
        <end position="66"/>
    </location>
</feature>
<feature type="transmembrane region" description="Helical" evidence="4">
    <location>
        <begin position="243"/>
        <end position="266"/>
    </location>
</feature>
<reference evidence="5 6" key="1">
    <citation type="submission" date="2017-10" db="EMBL/GenBank/DDBJ databases">
        <title>Novel microbial diversity and functional potential in the marine mammal oral microbiome.</title>
        <authorList>
            <person name="Dudek N.K."/>
            <person name="Sun C.L."/>
            <person name="Burstein D."/>
            <person name="Kantor R.S."/>
            <person name="Aliaga Goltsman D.S."/>
            <person name="Bik E.M."/>
            <person name="Thomas B.C."/>
            <person name="Banfield J.F."/>
            <person name="Relman D.A."/>
        </authorList>
    </citation>
    <scope>NUCLEOTIDE SEQUENCE [LARGE SCALE GENOMIC DNA]</scope>
    <source>
        <strain evidence="5">DOLZORAL124_49_17</strain>
    </source>
</reference>